<comment type="cofactor">
    <cofactor evidence="2">
        <name>FAD</name>
        <dbReference type="ChEBI" id="CHEBI:57692"/>
    </cofactor>
</comment>
<keyword evidence="6" id="KW-0285">Flavoprotein</keyword>
<name>A0A7C4MTM9_9BACT</name>
<dbReference type="SUPFAM" id="SSF48173">
    <property type="entry name" value="Cryptochrome/photolyase FAD-binding domain"/>
    <property type="match status" value="1"/>
</dbReference>
<keyword evidence="7" id="KW-0227">DNA damage</keyword>
<proteinExistence type="inferred from homology"/>
<dbReference type="PANTHER" id="PTHR10211">
    <property type="entry name" value="DEOXYRIBODIPYRIMIDINE PHOTOLYASE"/>
    <property type="match status" value="1"/>
</dbReference>
<dbReference type="PANTHER" id="PTHR10211:SF0">
    <property type="entry name" value="DEOXYRIBODIPYRIMIDINE PHOTO-LYASE"/>
    <property type="match status" value="1"/>
</dbReference>
<dbReference type="Gene3D" id="1.10.579.10">
    <property type="entry name" value="DNA Cyclobutane Dipyrimidine Photolyase, subunit A, domain 3"/>
    <property type="match status" value="1"/>
</dbReference>
<evidence type="ECO:0000313" key="15">
    <source>
        <dbReference type="EMBL" id="HGU33039.1"/>
    </source>
</evidence>
<evidence type="ECO:0000256" key="12">
    <source>
        <dbReference type="ARBA" id="ARBA00031671"/>
    </source>
</evidence>
<organism evidence="15">
    <name type="scientific">Desulfatirhabdium butyrativorans</name>
    <dbReference type="NCBI Taxonomy" id="340467"/>
    <lineage>
        <taxon>Bacteria</taxon>
        <taxon>Pseudomonadati</taxon>
        <taxon>Thermodesulfobacteriota</taxon>
        <taxon>Desulfobacteria</taxon>
        <taxon>Desulfobacterales</taxon>
        <taxon>Desulfatirhabdiaceae</taxon>
        <taxon>Desulfatirhabdium</taxon>
    </lineage>
</organism>
<comment type="cofactor">
    <cofactor evidence="1">
        <name>(6R)-5,10-methylene-5,6,7,8-tetrahydrofolate</name>
        <dbReference type="ChEBI" id="CHEBI:15636"/>
    </cofactor>
</comment>
<dbReference type="GO" id="GO:0003904">
    <property type="term" value="F:deoxyribodipyrimidine photo-lyase activity"/>
    <property type="evidence" value="ECO:0007669"/>
    <property type="project" value="UniProtKB-EC"/>
</dbReference>
<evidence type="ECO:0000256" key="2">
    <source>
        <dbReference type="ARBA" id="ARBA00001974"/>
    </source>
</evidence>
<evidence type="ECO:0000256" key="9">
    <source>
        <dbReference type="ARBA" id="ARBA00023125"/>
    </source>
</evidence>
<keyword evidence="10" id="KW-0234">DNA repair</keyword>
<dbReference type="InterPro" id="IPR006050">
    <property type="entry name" value="DNA_photolyase_N"/>
</dbReference>
<gene>
    <name evidence="15" type="ORF">ENS29_09315</name>
</gene>
<dbReference type="Gene3D" id="3.40.50.620">
    <property type="entry name" value="HUPs"/>
    <property type="match status" value="1"/>
</dbReference>
<protein>
    <recommendedName>
        <fullName evidence="5">Deoxyribodipyrimidine photo-lyase</fullName>
        <ecNumber evidence="4">4.1.99.3</ecNumber>
    </recommendedName>
    <alternativeName>
        <fullName evidence="12">DNA photolyase</fullName>
    </alternativeName>
</protein>
<accession>A0A7C4MTM9</accession>
<evidence type="ECO:0000256" key="10">
    <source>
        <dbReference type="ARBA" id="ARBA00023204"/>
    </source>
</evidence>
<dbReference type="SUPFAM" id="SSF52425">
    <property type="entry name" value="Cryptochrome/photolyase, N-terminal domain"/>
    <property type="match status" value="1"/>
</dbReference>
<evidence type="ECO:0000256" key="1">
    <source>
        <dbReference type="ARBA" id="ARBA00001932"/>
    </source>
</evidence>
<dbReference type="EC" id="4.1.99.3" evidence="4"/>
<dbReference type="InterPro" id="IPR005101">
    <property type="entry name" value="Cryptochr/Photolyase_FAD-bd"/>
</dbReference>
<dbReference type="InterPro" id="IPR036134">
    <property type="entry name" value="Crypto/Photolyase_FAD-like_sf"/>
</dbReference>
<dbReference type="InterPro" id="IPR014729">
    <property type="entry name" value="Rossmann-like_a/b/a_fold"/>
</dbReference>
<dbReference type="InterPro" id="IPR036155">
    <property type="entry name" value="Crypto/Photolyase_N_sf"/>
</dbReference>
<evidence type="ECO:0000256" key="13">
    <source>
        <dbReference type="ARBA" id="ARBA00033999"/>
    </source>
</evidence>
<dbReference type="EMBL" id="DSUH01000219">
    <property type="protein sequence ID" value="HGU33039.1"/>
    <property type="molecule type" value="Genomic_DNA"/>
</dbReference>
<dbReference type="GO" id="GO:0003677">
    <property type="term" value="F:DNA binding"/>
    <property type="evidence" value="ECO:0007669"/>
    <property type="project" value="UniProtKB-KW"/>
</dbReference>
<keyword evidence="9" id="KW-0238">DNA-binding</keyword>
<evidence type="ECO:0000259" key="14">
    <source>
        <dbReference type="PROSITE" id="PS51645"/>
    </source>
</evidence>
<dbReference type="AlphaFoldDB" id="A0A7C4MTM9"/>
<dbReference type="InterPro" id="IPR052219">
    <property type="entry name" value="Photolyase_Class-2"/>
</dbReference>
<comment type="caution">
    <text evidence="15">The sequence shown here is derived from an EMBL/GenBank/DDBJ whole genome shotgun (WGS) entry which is preliminary data.</text>
</comment>
<evidence type="ECO:0000256" key="6">
    <source>
        <dbReference type="ARBA" id="ARBA00022630"/>
    </source>
</evidence>
<feature type="domain" description="Photolyase/cryptochrome alpha/beta" evidence="14">
    <location>
        <begin position="22"/>
        <end position="154"/>
    </location>
</feature>
<evidence type="ECO:0000256" key="4">
    <source>
        <dbReference type="ARBA" id="ARBA00013149"/>
    </source>
</evidence>
<dbReference type="Gene3D" id="1.25.40.80">
    <property type="match status" value="1"/>
</dbReference>
<evidence type="ECO:0000256" key="5">
    <source>
        <dbReference type="ARBA" id="ARBA00014046"/>
    </source>
</evidence>
<evidence type="ECO:0000256" key="8">
    <source>
        <dbReference type="ARBA" id="ARBA00022827"/>
    </source>
</evidence>
<dbReference type="FunFam" id="1.10.579.10:FF:000002">
    <property type="entry name" value="Deoxyribodipyrimidine photolyase"/>
    <property type="match status" value="1"/>
</dbReference>
<comment type="similarity">
    <text evidence="3">Belongs to the DNA photolyase class-2 family.</text>
</comment>
<evidence type="ECO:0000256" key="3">
    <source>
        <dbReference type="ARBA" id="ARBA00006409"/>
    </source>
</evidence>
<dbReference type="Pfam" id="PF03441">
    <property type="entry name" value="FAD_binding_7"/>
    <property type="match status" value="1"/>
</dbReference>
<dbReference type="PROSITE" id="PS51645">
    <property type="entry name" value="PHR_CRY_ALPHA_BETA"/>
    <property type="match status" value="1"/>
</dbReference>
<evidence type="ECO:0000256" key="7">
    <source>
        <dbReference type="ARBA" id="ARBA00022763"/>
    </source>
</evidence>
<keyword evidence="8" id="KW-0274">FAD</keyword>
<keyword evidence="11 15" id="KW-0456">Lyase</keyword>
<sequence>MTLVPEIRICSVRRRPIRPTGRFVLYWMIANRRRHWNYALQRAVWWAQELKKPLLVLEALRCDYPWANDRIHAFVMQGMAQNALDFESAPVTYYPYVEPEPGAGKGLLESLFQGCAVVVTDTYPCFFLPRMVEAAANRCPVLMESVDSCGIVPLALPPKAFSAAHLFRRWFQKNHDRCLSDMPLVDPLKDANLPQPVPIPDDVFRRWPSAANHRLSMQDDWLRSLPIDHRVGPVETVGGARGARERLVSFLKRIDSYATDRNHPDEDGTSGLSPYLHFGHISSHEIFYRMMDREGWTMDRLQEKAHGRAKGWWGMSEGAEAFIDQWLIWREVGFQFCYHEPRYEQWETLPAWARATLEDHAGDKRPYLYDLNVFESARTHDPVWNACQRQLLQEGRMHNYLRMLWGKNILHWSRSPREALAVMIELNNRYALDGRDPNSYSGIGWVLGRFDRAWGPERPVFGKIRYMNSASAMRKLRMEGYLHRFGGSLSSTESNGGS</sequence>
<comment type="catalytic activity">
    <reaction evidence="13">
        <text>cyclobutadipyrimidine (in DNA) = 2 pyrimidine residues (in DNA).</text>
        <dbReference type="EC" id="4.1.99.3"/>
    </reaction>
</comment>
<evidence type="ECO:0000256" key="11">
    <source>
        <dbReference type="ARBA" id="ARBA00023239"/>
    </source>
</evidence>
<dbReference type="GO" id="GO:0000719">
    <property type="term" value="P:photoreactive repair"/>
    <property type="evidence" value="ECO:0007669"/>
    <property type="project" value="TreeGrafter"/>
</dbReference>
<reference evidence="15" key="1">
    <citation type="journal article" date="2020" name="mSystems">
        <title>Genome- and Community-Level Interaction Insights into Carbon Utilization and Element Cycling Functions of Hydrothermarchaeota in Hydrothermal Sediment.</title>
        <authorList>
            <person name="Zhou Z."/>
            <person name="Liu Y."/>
            <person name="Xu W."/>
            <person name="Pan J."/>
            <person name="Luo Z.H."/>
            <person name="Li M."/>
        </authorList>
    </citation>
    <scope>NUCLEOTIDE SEQUENCE [LARGE SCALE GENOMIC DNA]</scope>
    <source>
        <strain evidence="15">SpSt-477</strain>
    </source>
</reference>